<evidence type="ECO:0000313" key="3">
    <source>
        <dbReference type="Proteomes" id="UP000015101"/>
    </source>
</evidence>
<keyword evidence="3" id="KW-1185">Reference proteome</keyword>
<reference evidence="2" key="3">
    <citation type="submission" date="2015-06" db="UniProtKB">
        <authorList>
            <consortium name="EnsemblMetazoa"/>
        </authorList>
    </citation>
    <scope>IDENTIFICATION</scope>
</reference>
<dbReference type="PANTHER" id="PTHR10725:SF74">
    <property type="entry name" value="ERAP1-LIKE C-TERMINAL DOMAIN-CONTAINING PROTEIN"/>
    <property type="match status" value="1"/>
</dbReference>
<dbReference type="AlphaFoldDB" id="T1F7A5"/>
<evidence type="ECO:0000313" key="1">
    <source>
        <dbReference type="EMBL" id="ESO02992.1"/>
    </source>
</evidence>
<organism evidence="2 3">
    <name type="scientific">Helobdella robusta</name>
    <name type="common">Californian leech</name>
    <dbReference type="NCBI Taxonomy" id="6412"/>
    <lineage>
        <taxon>Eukaryota</taxon>
        <taxon>Metazoa</taxon>
        <taxon>Spiralia</taxon>
        <taxon>Lophotrochozoa</taxon>
        <taxon>Annelida</taxon>
        <taxon>Clitellata</taxon>
        <taxon>Hirudinea</taxon>
        <taxon>Rhynchobdellida</taxon>
        <taxon>Glossiphoniidae</taxon>
        <taxon>Helobdella</taxon>
    </lineage>
</organism>
<dbReference type="HOGENOM" id="CLU_1391601_0_0_1"/>
<accession>T1F7A5</accession>
<proteinExistence type="predicted"/>
<dbReference type="CTD" id="20204704"/>
<dbReference type="EMBL" id="KB096676">
    <property type="protein sequence ID" value="ESO02992.1"/>
    <property type="molecule type" value="Genomic_DNA"/>
</dbReference>
<dbReference type="GeneID" id="20204704"/>
<reference evidence="1 3" key="2">
    <citation type="journal article" date="2013" name="Nature">
        <title>Insights into bilaterian evolution from three spiralian genomes.</title>
        <authorList>
            <person name="Simakov O."/>
            <person name="Marletaz F."/>
            <person name="Cho S.J."/>
            <person name="Edsinger-Gonzales E."/>
            <person name="Havlak P."/>
            <person name="Hellsten U."/>
            <person name="Kuo D.H."/>
            <person name="Larsson T."/>
            <person name="Lv J."/>
            <person name="Arendt D."/>
            <person name="Savage R."/>
            <person name="Osoegawa K."/>
            <person name="de Jong P."/>
            <person name="Grimwood J."/>
            <person name="Chapman J.A."/>
            <person name="Shapiro H."/>
            <person name="Aerts A."/>
            <person name="Otillar R.P."/>
            <person name="Terry A.Y."/>
            <person name="Boore J.L."/>
            <person name="Grigoriev I.V."/>
            <person name="Lindberg D.R."/>
            <person name="Seaver E.C."/>
            <person name="Weisblat D.A."/>
            <person name="Putnam N.H."/>
            <person name="Rokhsar D.S."/>
        </authorList>
    </citation>
    <scope>NUCLEOTIDE SEQUENCE</scope>
</reference>
<dbReference type="EnsemblMetazoa" id="HelroT173827">
    <property type="protein sequence ID" value="HelroP173827"/>
    <property type="gene ID" value="HelroG173827"/>
</dbReference>
<dbReference type="InParanoid" id="T1F7A5"/>
<gene>
    <name evidence="2" type="primary">20204704</name>
    <name evidence="1" type="ORF">HELRODRAFT_173827</name>
</gene>
<protein>
    <submittedName>
        <fullName evidence="1 2">Uncharacterized protein</fullName>
    </submittedName>
</protein>
<dbReference type="Proteomes" id="UP000015101">
    <property type="component" value="Unassembled WGS sequence"/>
</dbReference>
<dbReference type="RefSeq" id="XP_009018685.1">
    <property type="nucleotide sequence ID" value="XM_009020437.1"/>
</dbReference>
<dbReference type="KEGG" id="hro:HELRODRAFT_173827"/>
<sequence>MNFENRWVLKSALNFASDGEVVREVGRKFQRKGSEKAKADLAKELQVYQLSVIIRYVQKSETSYKAFSAFLPNVGQKSQDLFNAVSCFFLQSNNLDLQNCRGKFYDNASNITKKYSGLQAHIKEFKHQLNTLEHKEEADSNLCIRSNIYFSFAVCSDTSLDEALCRLAIFYLPSCRPILERISGGHLQCGQCYATV</sequence>
<dbReference type="PANTHER" id="PTHR10725">
    <property type="entry name" value="THAP DOMAIN-CONTAINING PROTEIN 9"/>
    <property type="match status" value="1"/>
</dbReference>
<dbReference type="OrthoDB" id="6223661at2759"/>
<dbReference type="EMBL" id="AMQM01004737">
    <property type="status" value="NOT_ANNOTATED_CDS"/>
    <property type="molecule type" value="Genomic_DNA"/>
</dbReference>
<reference evidence="3" key="1">
    <citation type="submission" date="2012-12" db="EMBL/GenBank/DDBJ databases">
        <authorList>
            <person name="Hellsten U."/>
            <person name="Grimwood J."/>
            <person name="Chapman J.A."/>
            <person name="Shapiro H."/>
            <person name="Aerts A."/>
            <person name="Otillar R.P."/>
            <person name="Terry A.Y."/>
            <person name="Boore J.L."/>
            <person name="Simakov O."/>
            <person name="Marletaz F."/>
            <person name="Cho S.-J."/>
            <person name="Edsinger-Gonzales E."/>
            <person name="Havlak P."/>
            <person name="Kuo D.-H."/>
            <person name="Larsson T."/>
            <person name="Lv J."/>
            <person name="Arendt D."/>
            <person name="Savage R."/>
            <person name="Osoegawa K."/>
            <person name="de Jong P."/>
            <person name="Lindberg D.R."/>
            <person name="Seaver E.C."/>
            <person name="Weisblat D.A."/>
            <person name="Putnam N.H."/>
            <person name="Grigoriev I.V."/>
            <person name="Rokhsar D.S."/>
        </authorList>
    </citation>
    <scope>NUCLEOTIDE SEQUENCE</scope>
</reference>
<name>T1F7A5_HELRO</name>
<evidence type="ECO:0000313" key="2">
    <source>
        <dbReference type="EnsemblMetazoa" id="HelroP173827"/>
    </source>
</evidence>